<proteinExistence type="predicted"/>
<name>A0ABT9NJB9_9ACTN</name>
<accession>A0ABT9NJB9</accession>
<dbReference type="Proteomes" id="UP001240447">
    <property type="component" value="Unassembled WGS sequence"/>
</dbReference>
<evidence type="ECO:0000313" key="2">
    <source>
        <dbReference type="Proteomes" id="UP001240447"/>
    </source>
</evidence>
<evidence type="ECO:0000313" key="1">
    <source>
        <dbReference type="EMBL" id="MDP9820510.1"/>
    </source>
</evidence>
<gene>
    <name evidence="1" type="ORF">J2S59_000319</name>
</gene>
<sequence length="44" mass="5049">MTVKWSVEAGCFVYLCEYGCYDFDFESEAEATTALRSHVCRKDS</sequence>
<protein>
    <submittedName>
        <fullName evidence="1">Uncharacterized protein</fullName>
    </submittedName>
</protein>
<comment type="caution">
    <text evidence="1">The sequence shown here is derived from an EMBL/GenBank/DDBJ whole genome shotgun (WGS) entry which is preliminary data.</text>
</comment>
<organism evidence="1 2">
    <name type="scientific">Nocardioides massiliensis</name>
    <dbReference type="NCBI Taxonomy" id="1325935"/>
    <lineage>
        <taxon>Bacteria</taxon>
        <taxon>Bacillati</taxon>
        <taxon>Actinomycetota</taxon>
        <taxon>Actinomycetes</taxon>
        <taxon>Propionibacteriales</taxon>
        <taxon>Nocardioidaceae</taxon>
        <taxon>Nocardioides</taxon>
    </lineage>
</organism>
<reference evidence="1 2" key="1">
    <citation type="submission" date="2023-07" db="EMBL/GenBank/DDBJ databases">
        <title>Sequencing the genomes of 1000 actinobacteria strains.</title>
        <authorList>
            <person name="Klenk H.-P."/>
        </authorList>
    </citation>
    <scope>NUCLEOTIDE SEQUENCE [LARGE SCALE GENOMIC DNA]</scope>
    <source>
        <strain evidence="1 2">GD13</strain>
    </source>
</reference>
<dbReference type="EMBL" id="JAUSQM010000001">
    <property type="protein sequence ID" value="MDP9820510.1"/>
    <property type="molecule type" value="Genomic_DNA"/>
</dbReference>
<keyword evidence="2" id="KW-1185">Reference proteome</keyword>